<dbReference type="Pfam" id="PF10042">
    <property type="entry name" value="DUF2278"/>
    <property type="match status" value="1"/>
</dbReference>
<dbReference type="EMBL" id="JBBEGL010000003">
    <property type="protein sequence ID" value="MEJ2887697.1"/>
    <property type="molecule type" value="Genomic_DNA"/>
</dbReference>
<dbReference type="PROSITE" id="PS51841">
    <property type="entry name" value="LTD"/>
    <property type="match status" value="1"/>
</dbReference>
<feature type="domain" description="LTD" evidence="1">
    <location>
        <begin position="215"/>
        <end position="321"/>
    </location>
</feature>
<sequence length="332" mass="35570">MALKNYGVLVGRVVDRRAETDRDSPHYQLLMTAAGTPYRVAVNVLSSEEPPNVLYAADDAFRHPALTAIAALEEGHHVLASRPGGAALDFIRANLVERDRMRALPPDKPGPDNDLADALEHYVQRAIGDPQARVYAFGERWGPEEGKKDKIFGFVPGNGIHDVHMNQGNSAPHARDDGVWQDGALLLHFPGQDQWVAVLLAFQSQSWHTDDRTGHALDVAPVDAGRGGRLRVVGALVDPVGPGPEAETVTLLNAGPEPLDLTGWRLADRVENATALPAVVLGPGETLRVSVTPPFALGNGGGIVTLLDPAGLKVDGVTYTRADVREGWSVTF</sequence>
<dbReference type="RefSeq" id="WP_337714144.1">
    <property type="nucleotide sequence ID" value="NZ_JBBEGL010000003.1"/>
</dbReference>
<dbReference type="SUPFAM" id="SSF74853">
    <property type="entry name" value="Lamin A/C globular tail domain"/>
    <property type="match status" value="1"/>
</dbReference>
<dbReference type="InterPro" id="IPR001322">
    <property type="entry name" value="Lamin_tail_dom"/>
</dbReference>
<gene>
    <name evidence="2" type="ORF">WCD41_14655</name>
</gene>
<evidence type="ECO:0000259" key="1">
    <source>
        <dbReference type="PROSITE" id="PS51841"/>
    </source>
</evidence>
<organism evidence="2 3">
    <name type="scientific">Actinomycetospora aeridis</name>
    <dbReference type="NCBI Taxonomy" id="3129231"/>
    <lineage>
        <taxon>Bacteria</taxon>
        <taxon>Bacillati</taxon>
        <taxon>Actinomycetota</taxon>
        <taxon>Actinomycetes</taxon>
        <taxon>Pseudonocardiales</taxon>
        <taxon>Pseudonocardiaceae</taxon>
        <taxon>Actinomycetospora</taxon>
    </lineage>
</organism>
<evidence type="ECO:0000313" key="3">
    <source>
        <dbReference type="Proteomes" id="UP001370100"/>
    </source>
</evidence>
<protein>
    <submittedName>
        <fullName evidence="2">DUF2278 family protein</fullName>
    </submittedName>
</protein>
<dbReference type="Proteomes" id="UP001370100">
    <property type="component" value="Unassembled WGS sequence"/>
</dbReference>
<dbReference type="InterPro" id="IPR036415">
    <property type="entry name" value="Lamin_tail_dom_sf"/>
</dbReference>
<dbReference type="Pfam" id="PF00932">
    <property type="entry name" value="LTD"/>
    <property type="match status" value="1"/>
</dbReference>
<evidence type="ECO:0000313" key="2">
    <source>
        <dbReference type="EMBL" id="MEJ2887697.1"/>
    </source>
</evidence>
<comment type="caution">
    <text evidence="2">The sequence shown here is derived from an EMBL/GenBank/DDBJ whole genome shotgun (WGS) entry which is preliminary data.</text>
</comment>
<name>A0ABU8N5Q2_9PSEU</name>
<reference evidence="2 3" key="1">
    <citation type="submission" date="2024-03" db="EMBL/GenBank/DDBJ databases">
        <title>Actinomycetospora sp. OC33-EN06, a novel actinomycete isolated from wild orchid (Aerides multiflora).</title>
        <authorList>
            <person name="Suriyachadkun C."/>
        </authorList>
    </citation>
    <scope>NUCLEOTIDE SEQUENCE [LARGE SCALE GENOMIC DNA]</scope>
    <source>
        <strain evidence="2 3">OC33-EN06</strain>
    </source>
</reference>
<accession>A0ABU8N5Q2</accession>
<dbReference type="InterPro" id="IPR019268">
    <property type="entry name" value="DUF2278"/>
</dbReference>
<proteinExistence type="predicted"/>
<keyword evidence="3" id="KW-1185">Reference proteome</keyword>